<dbReference type="NCBIfam" id="TIGR01129">
    <property type="entry name" value="secD"/>
    <property type="match status" value="1"/>
</dbReference>
<keyword evidence="2 9" id="KW-0813">Transport</keyword>
<dbReference type="HAMAP" id="MF_01463_B">
    <property type="entry name" value="SecD_B"/>
    <property type="match status" value="1"/>
</dbReference>
<reference evidence="14" key="1">
    <citation type="journal article" date="2019" name="Int. J. Syst. Evol. Microbiol.">
        <title>The Global Catalogue of Microorganisms (GCM) 10K type strain sequencing project: providing services to taxonomists for standard genome sequencing and annotation.</title>
        <authorList>
            <consortium name="The Broad Institute Genomics Platform"/>
            <consortium name="The Broad Institute Genome Sequencing Center for Infectious Disease"/>
            <person name="Wu L."/>
            <person name="Ma J."/>
        </authorList>
    </citation>
    <scope>NUCLEOTIDE SEQUENCE [LARGE SCALE GENOMIC DNA]</scope>
    <source>
        <strain evidence="14">DFY28</strain>
    </source>
</reference>
<comment type="caution">
    <text evidence="9">Lacks conserved residue(s) required for the propagation of feature annotation.</text>
</comment>
<feature type="domain" description="SecDF P1 head subdomain" evidence="12">
    <location>
        <begin position="236"/>
        <end position="344"/>
    </location>
</feature>
<dbReference type="InterPro" id="IPR022646">
    <property type="entry name" value="SecD/SecF_CS"/>
</dbReference>
<comment type="caution">
    <text evidence="13">The sequence shown here is derived from an EMBL/GenBank/DDBJ whole genome shotgun (WGS) entry which is preliminary data.</text>
</comment>
<evidence type="ECO:0000256" key="8">
    <source>
        <dbReference type="ARBA" id="ARBA00023136"/>
    </source>
</evidence>
<dbReference type="PANTHER" id="PTHR30081:SF1">
    <property type="entry name" value="PROTEIN TRANSLOCASE SUBUNIT SECD"/>
    <property type="match status" value="1"/>
</dbReference>
<keyword evidence="7 9" id="KW-0811">Translocation</keyword>
<dbReference type="Pfam" id="PF02355">
    <property type="entry name" value="SecD_SecF_C"/>
    <property type="match status" value="1"/>
</dbReference>
<keyword evidence="4 9" id="KW-0812">Transmembrane</keyword>
<keyword evidence="6 9" id="KW-1133">Transmembrane helix</keyword>
<sequence>MMALSRWKVLAVLAAAIFGILFTIPNFLSAQTRASLPGFMQKTVNLGLDLQGGVYLLLEVDTAALRTERIINLVEDVRTTLRNERIPFTDLGQVEGRVTVRITDPAQVDRAARALRDTVGAPQQATGQAAVNVTTQPDQRLRLTFNEQAMEAEARDAVSQSIEIIRRRIDELGTREPSITRQGANRIVIQAPGESDPQRLRDVIGRTAKLSFHMVDVTADPVAAAAGRVPPGSQVLMDDQGSPMVVRRRALVSGEMLTDAYPTFDEFGRPAVGFRFDSQGARRFGDATRQNIGKPFAIVLDDKIVSAPVIQTPILGGSGQITGSFSQQEVNDLVLLLDAGALPAPLRVEAQQTVGAELGADAVQAGAISTAVGFVAILVFMVLAYGLLFGGISVIALLINGLLIMASMSAIGATLTLPGIAGLILTLAVAVDANVLIYERMRDEVRAGRPVITAMDAGFSRAMTTILDANITTLLAALIMFALGSGAVKGFAVTLSIGVVTSVFTAVYVTQVLLALWFRSRRPKTLPIV</sequence>
<dbReference type="InterPro" id="IPR048634">
    <property type="entry name" value="SecD_SecF_C"/>
</dbReference>
<keyword evidence="14" id="KW-1185">Reference proteome</keyword>
<comment type="function">
    <text evidence="9">Part of the Sec protein translocase complex. Interacts with the SecYEG preprotein conducting channel. SecDF uses the proton motive force (PMF) to complete protein translocation after the ATP-dependent function of SecA.</text>
</comment>
<dbReference type="Pfam" id="PF07549">
    <property type="entry name" value="Sec_GG"/>
    <property type="match status" value="1"/>
</dbReference>
<feature type="transmembrane region" description="Helical" evidence="9">
    <location>
        <begin position="367"/>
        <end position="388"/>
    </location>
</feature>
<comment type="subunit">
    <text evidence="9">Forms a complex with SecF. Part of the essential Sec protein translocation apparatus which comprises SecA, SecYEG and auxiliary proteins SecDF-YajC and YidC.</text>
</comment>
<feature type="domain" description="Protein export membrane protein SecD/SecF C-terminal" evidence="10">
    <location>
        <begin position="349"/>
        <end position="517"/>
    </location>
</feature>
<dbReference type="RefSeq" id="WP_377284151.1">
    <property type="nucleotide sequence ID" value="NZ_JBHRSI010000013.1"/>
</dbReference>
<dbReference type="Proteomes" id="UP001597237">
    <property type="component" value="Unassembled WGS sequence"/>
</dbReference>
<dbReference type="SUPFAM" id="SSF82866">
    <property type="entry name" value="Multidrug efflux transporter AcrB transmembrane domain"/>
    <property type="match status" value="1"/>
</dbReference>
<dbReference type="Gene3D" id="3.30.70.3400">
    <property type="match status" value="2"/>
</dbReference>
<evidence type="ECO:0000256" key="4">
    <source>
        <dbReference type="ARBA" id="ARBA00022692"/>
    </source>
</evidence>
<dbReference type="InterPro" id="IPR022813">
    <property type="entry name" value="SecD/SecF_arch_bac"/>
</dbReference>
<evidence type="ECO:0000256" key="6">
    <source>
        <dbReference type="ARBA" id="ARBA00022989"/>
    </source>
</evidence>
<proteinExistence type="inferred from homology"/>
<accession>A0ABW4N695</accession>
<dbReference type="PANTHER" id="PTHR30081">
    <property type="entry name" value="PROTEIN-EXPORT MEMBRANE PROTEIN SEC"/>
    <property type="match status" value="1"/>
</dbReference>
<dbReference type="InterPro" id="IPR048631">
    <property type="entry name" value="SecD_1st"/>
</dbReference>
<protein>
    <recommendedName>
        <fullName evidence="9">Protein translocase subunit SecD</fullName>
    </recommendedName>
</protein>
<dbReference type="Gene3D" id="3.30.1360.200">
    <property type="match status" value="1"/>
</dbReference>
<evidence type="ECO:0000256" key="1">
    <source>
        <dbReference type="ARBA" id="ARBA00004651"/>
    </source>
</evidence>
<gene>
    <name evidence="9 13" type="primary">secD</name>
    <name evidence="13" type="ORF">ACFSC0_18355</name>
</gene>
<dbReference type="EMBL" id="JBHUEY010000006">
    <property type="protein sequence ID" value="MFD1785368.1"/>
    <property type="molecule type" value="Genomic_DNA"/>
</dbReference>
<feature type="transmembrane region" description="Helical" evidence="9">
    <location>
        <begin position="419"/>
        <end position="438"/>
    </location>
</feature>
<dbReference type="Pfam" id="PF21760">
    <property type="entry name" value="SecD_1st"/>
    <property type="match status" value="1"/>
</dbReference>
<dbReference type="NCBIfam" id="TIGR00916">
    <property type="entry name" value="2A0604s01"/>
    <property type="match status" value="1"/>
</dbReference>
<evidence type="ECO:0000256" key="2">
    <source>
        <dbReference type="ARBA" id="ARBA00022448"/>
    </source>
</evidence>
<evidence type="ECO:0000256" key="7">
    <source>
        <dbReference type="ARBA" id="ARBA00023010"/>
    </source>
</evidence>
<feature type="transmembrane region" description="Helical" evidence="9">
    <location>
        <begin position="395"/>
        <end position="413"/>
    </location>
</feature>
<evidence type="ECO:0000313" key="13">
    <source>
        <dbReference type="EMBL" id="MFD1785368.1"/>
    </source>
</evidence>
<feature type="transmembrane region" description="Helical" evidence="9">
    <location>
        <begin position="459"/>
        <end position="483"/>
    </location>
</feature>
<evidence type="ECO:0000256" key="5">
    <source>
        <dbReference type="ARBA" id="ARBA00022927"/>
    </source>
</evidence>
<evidence type="ECO:0000259" key="10">
    <source>
        <dbReference type="Pfam" id="PF02355"/>
    </source>
</evidence>
<dbReference type="Gene3D" id="1.20.1640.10">
    <property type="entry name" value="Multidrug efflux transporter AcrB transmembrane domain"/>
    <property type="match status" value="1"/>
</dbReference>
<comment type="similarity">
    <text evidence="9">Belongs to the SecD/SecF family. SecD subfamily.</text>
</comment>
<evidence type="ECO:0000313" key="14">
    <source>
        <dbReference type="Proteomes" id="UP001597237"/>
    </source>
</evidence>
<evidence type="ECO:0000259" key="12">
    <source>
        <dbReference type="Pfam" id="PF22599"/>
    </source>
</evidence>
<dbReference type="Pfam" id="PF22599">
    <property type="entry name" value="SecDF_P1_head"/>
    <property type="match status" value="1"/>
</dbReference>
<evidence type="ECO:0000256" key="9">
    <source>
        <dbReference type="HAMAP-Rule" id="MF_01463"/>
    </source>
</evidence>
<dbReference type="InterPro" id="IPR054384">
    <property type="entry name" value="SecDF_P1_head"/>
</dbReference>
<evidence type="ECO:0000259" key="11">
    <source>
        <dbReference type="Pfam" id="PF21760"/>
    </source>
</evidence>
<feature type="transmembrane region" description="Helical" evidence="9">
    <location>
        <begin position="495"/>
        <end position="518"/>
    </location>
</feature>
<dbReference type="InterPro" id="IPR055344">
    <property type="entry name" value="SecD_SecF_C_bact"/>
</dbReference>
<evidence type="ECO:0000256" key="3">
    <source>
        <dbReference type="ARBA" id="ARBA00022475"/>
    </source>
</evidence>
<name>A0ABW4N695_9CAUL</name>
<keyword evidence="3 9" id="KW-1003">Cell membrane</keyword>
<feature type="domain" description="Protein translocase subunit SecDF P1" evidence="11">
    <location>
        <begin position="158"/>
        <end position="216"/>
    </location>
</feature>
<comment type="subcellular location">
    <subcellularLocation>
        <location evidence="1 9">Cell membrane</location>
        <topology evidence="1 9">Multi-pass membrane protein</topology>
    </subcellularLocation>
</comment>
<keyword evidence="5 9" id="KW-0653">Protein transport</keyword>
<organism evidence="13 14">
    <name type="scientific">Phenylobacterium terrae</name>
    <dbReference type="NCBI Taxonomy" id="2665495"/>
    <lineage>
        <taxon>Bacteria</taxon>
        <taxon>Pseudomonadati</taxon>
        <taxon>Pseudomonadota</taxon>
        <taxon>Alphaproteobacteria</taxon>
        <taxon>Caulobacterales</taxon>
        <taxon>Caulobacteraceae</taxon>
        <taxon>Phenylobacterium</taxon>
    </lineage>
</organism>
<dbReference type="InterPro" id="IPR005791">
    <property type="entry name" value="SecD"/>
</dbReference>
<keyword evidence="8 9" id="KW-0472">Membrane</keyword>